<dbReference type="GO" id="GO:0015074">
    <property type="term" value="P:DNA integration"/>
    <property type="evidence" value="ECO:0007669"/>
    <property type="project" value="InterPro"/>
</dbReference>
<comment type="caution">
    <text evidence="3">The sequence shown here is derived from an EMBL/GenBank/DDBJ whole genome shotgun (WGS) entry which is preliminary data.</text>
</comment>
<dbReference type="GO" id="GO:0005634">
    <property type="term" value="C:nucleus"/>
    <property type="evidence" value="ECO:0007669"/>
    <property type="project" value="UniProtKB-ARBA"/>
</dbReference>
<dbReference type="PANTHER" id="PTHR37984:SF5">
    <property type="entry name" value="PROTEIN NYNRIN-LIKE"/>
    <property type="match status" value="1"/>
</dbReference>
<dbReference type="InterPro" id="IPR001584">
    <property type="entry name" value="Integrase_cat-core"/>
</dbReference>
<dbReference type="GO" id="GO:0003723">
    <property type="term" value="F:RNA binding"/>
    <property type="evidence" value="ECO:0007669"/>
    <property type="project" value="UniProtKB-KW"/>
</dbReference>
<dbReference type="EMBL" id="AVOT02003217">
    <property type="protein sequence ID" value="MBW0472833.1"/>
    <property type="molecule type" value="Genomic_DNA"/>
</dbReference>
<dbReference type="InterPro" id="IPR036397">
    <property type="entry name" value="RNaseH_sf"/>
</dbReference>
<reference evidence="3" key="1">
    <citation type="submission" date="2021-03" db="EMBL/GenBank/DDBJ databases">
        <title>Draft genome sequence of rust myrtle Austropuccinia psidii MF-1, a brazilian biotype.</title>
        <authorList>
            <person name="Quecine M.C."/>
            <person name="Pachon D.M.R."/>
            <person name="Bonatelli M.L."/>
            <person name="Correr F.H."/>
            <person name="Franceschini L.M."/>
            <person name="Leite T.F."/>
            <person name="Margarido G.R.A."/>
            <person name="Almeida C.A."/>
            <person name="Ferrarezi J.A."/>
            <person name="Labate C.A."/>
        </authorList>
    </citation>
    <scope>NUCLEOTIDE SEQUENCE</scope>
    <source>
        <strain evidence="3">MF-1</strain>
    </source>
</reference>
<evidence type="ECO:0000313" key="3">
    <source>
        <dbReference type="EMBL" id="MBW0472833.1"/>
    </source>
</evidence>
<dbReference type="PANTHER" id="PTHR37984">
    <property type="entry name" value="PROTEIN CBG26694"/>
    <property type="match status" value="1"/>
</dbReference>
<dbReference type="InterPro" id="IPR050951">
    <property type="entry name" value="Retrovirus_Pol_polyprotein"/>
</dbReference>
<evidence type="ECO:0000313" key="4">
    <source>
        <dbReference type="Proteomes" id="UP000765509"/>
    </source>
</evidence>
<feature type="domain" description="Integrase catalytic" evidence="2">
    <location>
        <begin position="36"/>
        <end position="137"/>
    </location>
</feature>
<organism evidence="3 4">
    <name type="scientific">Austropuccinia psidii MF-1</name>
    <dbReference type="NCBI Taxonomy" id="1389203"/>
    <lineage>
        <taxon>Eukaryota</taxon>
        <taxon>Fungi</taxon>
        <taxon>Dikarya</taxon>
        <taxon>Basidiomycota</taxon>
        <taxon>Pucciniomycotina</taxon>
        <taxon>Pucciniomycetes</taxon>
        <taxon>Pucciniales</taxon>
        <taxon>Sphaerophragmiaceae</taxon>
        <taxon>Austropuccinia</taxon>
    </lineage>
</organism>
<dbReference type="Proteomes" id="UP000765509">
    <property type="component" value="Unassembled WGS sequence"/>
</dbReference>
<dbReference type="PROSITE" id="PS50994">
    <property type="entry name" value="INTEGRASE"/>
    <property type="match status" value="1"/>
</dbReference>
<keyword evidence="1" id="KW-0694">RNA-binding</keyword>
<proteinExistence type="predicted"/>
<name>A0A9Q3BWZ7_9BASI</name>
<accession>A0A9Q3BWZ7</accession>
<gene>
    <name evidence="3" type="ORF">O181_012548</name>
</gene>
<protein>
    <recommendedName>
        <fullName evidence="2">Integrase catalytic domain-containing protein</fullName>
    </recommendedName>
</protein>
<evidence type="ECO:0000259" key="2">
    <source>
        <dbReference type="PROSITE" id="PS50994"/>
    </source>
</evidence>
<keyword evidence="4" id="KW-1185">Reference proteome</keyword>
<dbReference type="SUPFAM" id="SSF53098">
    <property type="entry name" value="Ribonuclease H-like"/>
    <property type="match status" value="1"/>
</dbReference>
<evidence type="ECO:0000256" key="1">
    <source>
        <dbReference type="ARBA" id="ARBA00022884"/>
    </source>
</evidence>
<dbReference type="AlphaFoldDB" id="A0A9Q3BWZ7"/>
<dbReference type="OrthoDB" id="3158924at2759"/>
<dbReference type="Gene3D" id="3.30.420.10">
    <property type="entry name" value="Ribonuclease H-like superfamily/Ribonuclease H"/>
    <property type="match status" value="1"/>
</dbReference>
<sequence length="167" mass="18734">MIKIQEPRRLLGIFLMDWVDGLPPGGDKSCNACLLIIDSDRDAKFTSALWTNIHQLFGTKLSFSTAHHPQTDGLAERMIETLEGMVRRLCAYGSELKDCDGFTHDFCILVPALELEYKTSIHASINQTPSILEKGWNPGLPKDFLRKDMVEVHPTAASFEGMLEKAR</sequence>
<dbReference type="InterPro" id="IPR012337">
    <property type="entry name" value="RNaseH-like_sf"/>
</dbReference>